<accession>A0ABQ1XUZ1</accession>
<dbReference type="SUPFAM" id="SSF51735">
    <property type="entry name" value="NAD(P)-binding Rossmann-fold domains"/>
    <property type="match status" value="1"/>
</dbReference>
<dbReference type="RefSeq" id="WP_377102611.1">
    <property type="nucleotide sequence ID" value="NZ_BAAAWV010000001.1"/>
</dbReference>
<feature type="region of interest" description="Disordered" evidence="3">
    <location>
        <begin position="1"/>
        <end position="24"/>
    </location>
</feature>
<keyword evidence="1" id="KW-0560">Oxidoreductase</keyword>
<dbReference type="PANTHER" id="PTHR43818:SF11">
    <property type="entry name" value="BCDNA.GH03377"/>
    <property type="match status" value="1"/>
</dbReference>
<feature type="domain" description="GFO/IDH/MocA-like oxidoreductase" evidence="5">
    <location>
        <begin position="156"/>
        <end position="297"/>
    </location>
</feature>
<evidence type="ECO:0000256" key="1">
    <source>
        <dbReference type="ARBA" id="ARBA00023002"/>
    </source>
</evidence>
<dbReference type="EMBL" id="BMKU01000009">
    <property type="protein sequence ID" value="GGH03707.1"/>
    <property type="molecule type" value="Genomic_DNA"/>
</dbReference>
<dbReference type="InterPro" id="IPR000683">
    <property type="entry name" value="Gfo/Idh/MocA-like_OxRdtase_N"/>
</dbReference>
<dbReference type="SUPFAM" id="SSF55347">
    <property type="entry name" value="Glyceraldehyde-3-phosphate dehydrogenase-like, C-terminal domain"/>
    <property type="match status" value="1"/>
</dbReference>
<sequence>MNIEQSPAQGAAGQQSATPGEGPASKELRVGVVGIGWAGQQHLMAYNGLDGVRIVALAGMEEELRNSLQAEYSIPNAFADWKDMLEHGGLDAISVAVPTFLHAPIAIAALERGIHVLSEKPIARNAVEGQAMVDAARKAGRVLDVAFNHRRRGDIKALKGVIDDGGLGRPYYAKASWLRRSGIPTLGSWFTNPELAGGGPLADIGVHALDYALHLLGEPKVVAVSAATHSELGPQGRGGGSAYSALASSHAFEVEDFASAFLRLEGGGTLVIEASWATYRETDDLLDFTVYGTDGGAELKVQGAPFPAVGQLRVFTDREGESADYVPPVLPGRAHDAVVEDFVTAVRGGEQAWGEHDGSLALYRAQIIDACYLSAREQREVRL</sequence>
<dbReference type="Pfam" id="PF01408">
    <property type="entry name" value="GFO_IDH_MocA"/>
    <property type="match status" value="1"/>
</dbReference>
<feature type="compositionally biased region" description="Low complexity" evidence="3">
    <location>
        <begin position="1"/>
        <end position="17"/>
    </location>
</feature>
<feature type="domain" description="Gfo/Idh/MocA-like oxidoreductase N-terminal" evidence="4">
    <location>
        <begin position="28"/>
        <end position="147"/>
    </location>
</feature>
<comment type="caution">
    <text evidence="6">The sequence shown here is derived from an EMBL/GenBank/DDBJ whole genome shotgun (WGS) entry which is preliminary data.</text>
</comment>
<dbReference type="Gene3D" id="3.40.50.720">
    <property type="entry name" value="NAD(P)-binding Rossmann-like Domain"/>
    <property type="match status" value="1"/>
</dbReference>
<evidence type="ECO:0000256" key="3">
    <source>
        <dbReference type="SAM" id="MobiDB-lite"/>
    </source>
</evidence>
<evidence type="ECO:0000259" key="5">
    <source>
        <dbReference type="Pfam" id="PF22725"/>
    </source>
</evidence>
<evidence type="ECO:0000313" key="7">
    <source>
        <dbReference type="Proteomes" id="UP000596938"/>
    </source>
</evidence>
<name>A0ABQ1XUZ1_9MICC</name>
<dbReference type="InterPro" id="IPR055170">
    <property type="entry name" value="GFO_IDH_MocA-like_dom"/>
</dbReference>
<proteinExistence type="predicted"/>
<dbReference type="InterPro" id="IPR036291">
    <property type="entry name" value="NAD(P)-bd_dom_sf"/>
</dbReference>
<gene>
    <name evidence="6" type="ORF">GCM10011577_29640</name>
</gene>
<dbReference type="Gene3D" id="3.30.360.10">
    <property type="entry name" value="Dihydrodipicolinate Reductase, domain 2"/>
    <property type="match status" value="1"/>
</dbReference>
<reference evidence="7" key="1">
    <citation type="journal article" date="2019" name="Int. J. Syst. Evol. Microbiol.">
        <title>The Global Catalogue of Microorganisms (GCM) 10K type strain sequencing project: providing services to taxonomists for standard genome sequencing and annotation.</title>
        <authorList>
            <consortium name="The Broad Institute Genomics Platform"/>
            <consortium name="The Broad Institute Genome Sequencing Center for Infectious Disease"/>
            <person name="Wu L."/>
            <person name="Ma J."/>
        </authorList>
    </citation>
    <scope>NUCLEOTIDE SEQUENCE [LARGE SCALE GENOMIC DNA]</scope>
    <source>
        <strain evidence="7">CGMCC 1.1927</strain>
    </source>
</reference>
<dbReference type="InterPro" id="IPR050463">
    <property type="entry name" value="Gfo/Idh/MocA_oxidrdct_glycsds"/>
</dbReference>
<evidence type="ECO:0000313" key="6">
    <source>
        <dbReference type="EMBL" id="GGH03707.1"/>
    </source>
</evidence>
<dbReference type="PANTHER" id="PTHR43818">
    <property type="entry name" value="BCDNA.GH03377"/>
    <property type="match status" value="1"/>
</dbReference>
<evidence type="ECO:0000256" key="2">
    <source>
        <dbReference type="ARBA" id="ARBA00023027"/>
    </source>
</evidence>
<organism evidence="6 7">
    <name type="scientific">Pseudarthrobacter polychromogenes</name>
    <dbReference type="NCBI Taxonomy" id="1676"/>
    <lineage>
        <taxon>Bacteria</taxon>
        <taxon>Bacillati</taxon>
        <taxon>Actinomycetota</taxon>
        <taxon>Actinomycetes</taxon>
        <taxon>Micrococcales</taxon>
        <taxon>Micrococcaceae</taxon>
        <taxon>Pseudarthrobacter</taxon>
    </lineage>
</organism>
<dbReference type="Pfam" id="PF22725">
    <property type="entry name" value="GFO_IDH_MocA_C3"/>
    <property type="match status" value="1"/>
</dbReference>
<protein>
    <submittedName>
        <fullName evidence="6">Oxidoreductase</fullName>
    </submittedName>
</protein>
<keyword evidence="7" id="KW-1185">Reference proteome</keyword>
<dbReference type="Proteomes" id="UP000596938">
    <property type="component" value="Unassembled WGS sequence"/>
</dbReference>
<keyword evidence="2" id="KW-0520">NAD</keyword>
<evidence type="ECO:0000259" key="4">
    <source>
        <dbReference type="Pfam" id="PF01408"/>
    </source>
</evidence>